<evidence type="ECO:0000313" key="3">
    <source>
        <dbReference type="Proteomes" id="UP000057737"/>
    </source>
</evidence>
<reference evidence="2 3" key="1">
    <citation type="submission" date="2015-11" db="EMBL/GenBank/DDBJ databases">
        <title>Draft Genome Sequence of the Strain BR 10303 (Bradyrhizobium sp.) isolated from nodules of Centrolobium paraense.</title>
        <authorList>
            <person name="Zelli J.E."/>
            <person name="Simoes-Araujo J.L."/>
            <person name="Barauna A.C."/>
            <person name="Silva K."/>
        </authorList>
    </citation>
    <scope>NUCLEOTIDE SEQUENCE [LARGE SCALE GENOMIC DNA]</scope>
    <source>
        <strain evidence="2 3">BR 10303</strain>
    </source>
</reference>
<dbReference type="Proteomes" id="UP000057737">
    <property type="component" value="Unassembled WGS sequence"/>
</dbReference>
<feature type="compositionally biased region" description="Polar residues" evidence="1">
    <location>
        <begin position="45"/>
        <end position="59"/>
    </location>
</feature>
<organism evidence="2 3">
    <name type="scientific">Bradyrhizobium macuxiense</name>
    <dbReference type="NCBI Taxonomy" id="1755647"/>
    <lineage>
        <taxon>Bacteria</taxon>
        <taxon>Pseudomonadati</taxon>
        <taxon>Pseudomonadota</taxon>
        <taxon>Alphaproteobacteria</taxon>
        <taxon>Hyphomicrobiales</taxon>
        <taxon>Nitrobacteraceae</taxon>
        <taxon>Bradyrhizobium</taxon>
    </lineage>
</organism>
<name>A0A109J7Z9_9BRAD</name>
<protein>
    <submittedName>
        <fullName evidence="2">Uncharacterized protein</fullName>
    </submittedName>
</protein>
<dbReference type="AlphaFoldDB" id="A0A109J7Z9"/>
<comment type="caution">
    <text evidence="2">The sequence shown here is derived from an EMBL/GenBank/DDBJ whole genome shotgun (WGS) entry which is preliminary data.</text>
</comment>
<sequence>MSLAQVNGPALGGFAGGKVVSDGHVGVPHEPGIGLESHNPPYPPTQTVGARTSHVKSNY</sequence>
<dbReference type="EMBL" id="LNCU01000130">
    <property type="protein sequence ID" value="KWV43938.1"/>
    <property type="molecule type" value="Genomic_DNA"/>
</dbReference>
<evidence type="ECO:0000256" key="1">
    <source>
        <dbReference type="SAM" id="MobiDB-lite"/>
    </source>
</evidence>
<gene>
    <name evidence="2" type="ORF">AS156_24470</name>
</gene>
<evidence type="ECO:0000313" key="2">
    <source>
        <dbReference type="EMBL" id="KWV43938.1"/>
    </source>
</evidence>
<accession>A0A109J7Z9</accession>
<feature type="region of interest" description="Disordered" evidence="1">
    <location>
        <begin position="22"/>
        <end position="59"/>
    </location>
</feature>
<dbReference type="RefSeq" id="WP_066515973.1">
    <property type="nucleotide sequence ID" value="NZ_LNCU01000130.1"/>
</dbReference>
<proteinExistence type="predicted"/>
<keyword evidence="3" id="KW-1185">Reference proteome</keyword>